<dbReference type="InterPro" id="IPR000157">
    <property type="entry name" value="TIR_dom"/>
</dbReference>
<dbReference type="Pfam" id="PF17798">
    <property type="entry name" value="TRIF-NTD"/>
    <property type="match status" value="1"/>
</dbReference>
<evidence type="ECO:0000256" key="3">
    <source>
        <dbReference type="ARBA" id="ARBA00022553"/>
    </source>
</evidence>
<keyword evidence="4" id="KW-0399">Innate immunity</keyword>
<dbReference type="GO" id="GO:0045087">
    <property type="term" value="P:innate immune response"/>
    <property type="evidence" value="ECO:0007669"/>
    <property type="project" value="UniProtKB-KW"/>
</dbReference>
<keyword evidence="6" id="KW-0395">Inflammatory response</keyword>
<dbReference type="Proteomes" id="UP000324632">
    <property type="component" value="Chromosome 14"/>
</dbReference>
<name>A0A5A9NSG7_9TELE</name>
<evidence type="ECO:0000256" key="2">
    <source>
        <dbReference type="ARBA" id="ARBA00022490"/>
    </source>
</evidence>
<dbReference type="Pfam" id="PF13676">
    <property type="entry name" value="TIR_2"/>
    <property type="match status" value="1"/>
</dbReference>
<sequence>MAEESVRPTQRGYARGSGLAEAFESLSQATEERLLSLTYKMGDTCAEVMVHAMCLILLKKNEDAHAKLLANRDRKVVNFLTEVIKERGESLNESHIGSFKISGPDVETLLDIARVFDVLVRERLCDATLRDQAYSAALATSKRANLRSFDVENILEEIKNVCGFQTADEFLNCEDGGLKSLYVSHPSSLRSSSACSSHTLEISSPTIMESRMEELKPLSPQTPQTKETFRDQPLRCPDRPTSIPATALQTPRTSDVANGSTSPKPTQCFDCSGSTQFLTSKNTDPGFDFSSIPTNASKVESQPTKFNLNNTPQPNRNVNPPVEDEFYSFIILHAPEDADEAQRLKNRLERIISGVGVTFSEFEEPGRSTLCCMEDAINNSAFTLLLLTRNFNTNHSETSTDSAIFNSLEKLHKRNSVIPLLPRENCLPKDRRRLVLRGTVPLDESKVTFERSALRAMAPVKVASQREVWMEEQKIKKMTEERMRLQTERSRNMDLKRETERLARLRFDSDVYYASGSTPVCHAAMDQGQGAWQQPSCIHIGNAHNVMIGNNSTMNIDHVQHSSEEDD</sequence>
<dbReference type="GO" id="GO:0035666">
    <property type="term" value="P:TRIF-dependent toll-like receptor signaling pathway"/>
    <property type="evidence" value="ECO:0007669"/>
    <property type="project" value="InterPro"/>
</dbReference>
<feature type="region of interest" description="Disordered" evidence="7">
    <location>
        <begin position="215"/>
        <end position="267"/>
    </location>
</feature>
<feature type="compositionally biased region" description="Polar residues" evidence="7">
    <location>
        <begin position="300"/>
        <end position="318"/>
    </location>
</feature>
<comment type="subcellular location">
    <subcellularLocation>
        <location evidence="1">Cytoplasm</location>
    </subcellularLocation>
</comment>
<dbReference type="EMBL" id="SOYY01000014">
    <property type="protein sequence ID" value="KAA0711931.1"/>
    <property type="molecule type" value="Genomic_DNA"/>
</dbReference>
<gene>
    <name evidence="9" type="ORF">E1301_Tti013533</name>
</gene>
<keyword evidence="2" id="KW-0963">Cytoplasm</keyword>
<keyword evidence="10" id="KW-1185">Reference proteome</keyword>
<keyword evidence="5" id="KW-0391">Immunity</keyword>
<organism evidence="9 10">
    <name type="scientific">Triplophysa tibetana</name>
    <dbReference type="NCBI Taxonomy" id="1572043"/>
    <lineage>
        <taxon>Eukaryota</taxon>
        <taxon>Metazoa</taxon>
        <taxon>Chordata</taxon>
        <taxon>Craniata</taxon>
        <taxon>Vertebrata</taxon>
        <taxon>Euteleostomi</taxon>
        <taxon>Actinopterygii</taxon>
        <taxon>Neopterygii</taxon>
        <taxon>Teleostei</taxon>
        <taxon>Ostariophysi</taxon>
        <taxon>Cypriniformes</taxon>
        <taxon>Nemacheilidae</taxon>
        <taxon>Triplophysa</taxon>
    </lineage>
</organism>
<dbReference type="InterPro" id="IPR040886">
    <property type="entry name" value="TRIF_N"/>
</dbReference>
<dbReference type="InterPro" id="IPR035897">
    <property type="entry name" value="Toll_tir_struct_dom_sf"/>
</dbReference>
<comment type="caution">
    <text evidence="9">The sequence shown here is derived from an EMBL/GenBank/DDBJ whole genome shotgun (WGS) entry which is preliminary data.</text>
</comment>
<reference evidence="9 10" key="1">
    <citation type="journal article" date="2019" name="Mol. Ecol. Resour.">
        <title>Chromosome-level genome assembly of Triplophysa tibetana, a fish adapted to the harsh high-altitude environment of the Tibetan Plateau.</title>
        <authorList>
            <person name="Yang X."/>
            <person name="Liu H."/>
            <person name="Ma Z."/>
            <person name="Zou Y."/>
            <person name="Zou M."/>
            <person name="Mao Y."/>
            <person name="Li X."/>
            <person name="Wang H."/>
            <person name="Chen T."/>
            <person name="Wang W."/>
            <person name="Yang R."/>
        </authorList>
    </citation>
    <scope>NUCLEOTIDE SEQUENCE [LARGE SCALE GENOMIC DNA]</scope>
    <source>
        <strain evidence="9">TTIB1903HZAU</strain>
        <tissue evidence="9">Muscle</tissue>
    </source>
</reference>
<feature type="domain" description="TIR" evidence="8">
    <location>
        <begin position="325"/>
        <end position="457"/>
    </location>
</feature>
<evidence type="ECO:0000313" key="10">
    <source>
        <dbReference type="Proteomes" id="UP000324632"/>
    </source>
</evidence>
<dbReference type="Gene3D" id="3.40.50.10140">
    <property type="entry name" value="Toll/interleukin-1 receptor homology (TIR) domain"/>
    <property type="match status" value="1"/>
</dbReference>
<dbReference type="PROSITE" id="PS50104">
    <property type="entry name" value="TIR"/>
    <property type="match status" value="1"/>
</dbReference>
<evidence type="ECO:0000256" key="6">
    <source>
        <dbReference type="ARBA" id="ARBA00023198"/>
    </source>
</evidence>
<evidence type="ECO:0000256" key="1">
    <source>
        <dbReference type="ARBA" id="ARBA00004496"/>
    </source>
</evidence>
<dbReference type="PANTHER" id="PTHR47230:SF1">
    <property type="entry name" value="TIR DOMAIN-CONTAINING ADAPTER MOLECULE 1"/>
    <property type="match status" value="1"/>
</dbReference>
<evidence type="ECO:0000256" key="5">
    <source>
        <dbReference type="ARBA" id="ARBA00022859"/>
    </source>
</evidence>
<dbReference type="PANTHER" id="PTHR47230">
    <property type="entry name" value="TIR DOMAIN-CONTAINING ADAPTER MOLECULE 1"/>
    <property type="match status" value="1"/>
</dbReference>
<protein>
    <submittedName>
        <fullName evidence="9">TIR domain-containing adapter molecule 1</fullName>
    </submittedName>
</protein>
<proteinExistence type="predicted"/>
<dbReference type="GO" id="GO:0043123">
    <property type="term" value="P:positive regulation of canonical NF-kappaB signal transduction"/>
    <property type="evidence" value="ECO:0007669"/>
    <property type="project" value="TreeGrafter"/>
</dbReference>
<dbReference type="GO" id="GO:0032481">
    <property type="term" value="P:positive regulation of type I interferon production"/>
    <property type="evidence" value="ECO:0007669"/>
    <property type="project" value="TreeGrafter"/>
</dbReference>
<dbReference type="GO" id="GO:0006954">
    <property type="term" value="P:inflammatory response"/>
    <property type="evidence" value="ECO:0007669"/>
    <property type="project" value="UniProtKB-KW"/>
</dbReference>
<feature type="compositionally biased region" description="Polar residues" evidence="7">
    <location>
        <begin position="243"/>
        <end position="265"/>
    </location>
</feature>
<dbReference type="GO" id="GO:0005768">
    <property type="term" value="C:endosome"/>
    <property type="evidence" value="ECO:0007669"/>
    <property type="project" value="TreeGrafter"/>
</dbReference>
<evidence type="ECO:0000313" key="9">
    <source>
        <dbReference type="EMBL" id="KAA0711931.1"/>
    </source>
</evidence>
<feature type="compositionally biased region" description="Basic and acidic residues" evidence="7">
    <location>
        <begin position="227"/>
        <end position="238"/>
    </location>
</feature>
<dbReference type="InterPro" id="IPR046946">
    <property type="entry name" value="TCAM1/2"/>
</dbReference>
<accession>A0A5A9NSG7</accession>
<dbReference type="SUPFAM" id="SSF52200">
    <property type="entry name" value="Toll/Interleukin receptor TIR domain"/>
    <property type="match status" value="1"/>
</dbReference>
<evidence type="ECO:0000259" key="8">
    <source>
        <dbReference type="PROSITE" id="PS50104"/>
    </source>
</evidence>
<dbReference type="Gene3D" id="1.25.40.780">
    <property type="match status" value="1"/>
</dbReference>
<keyword evidence="3" id="KW-0597">Phosphoprotein</keyword>
<evidence type="ECO:0000256" key="7">
    <source>
        <dbReference type="SAM" id="MobiDB-lite"/>
    </source>
</evidence>
<dbReference type="GO" id="GO:0035591">
    <property type="term" value="F:signaling adaptor activity"/>
    <property type="evidence" value="ECO:0007669"/>
    <property type="project" value="TreeGrafter"/>
</dbReference>
<dbReference type="AlphaFoldDB" id="A0A5A9NSG7"/>
<feature type="region of interest" description="Disordered" evidence="7">
    <location>
        <begin position="300"/>
        <end position="319"/>
    </location>
</feature>
<evidence type="ECO:0000256" key="4">
    <source>
        <dbReference type="ARBA" id="ARBA00022588"/>
    </source>
</evidence>